<sequence>MILDGTGQLQGQGVVRRKFDQLLSQFTCSFEILALVCELGIKEECLRVFGCQFLEGIELLDRIIQLLLLLQLIDRRNMGSYEIRLGFDGLAEVNQSLIRLTVGSGQYSCEEQGIMVFRIRTQN</sequence>
<organism evidence="1">
    <name type="scientific">bioreactor metagenome</name>
    <dbReference type="NCBI Taxonomy" id="1076179"/>
    <lineage>
        <taxon>unclassified sequences</taxon>
        <taxon>metagenomes</taxon>
        <taxon>ecological metagenomes</taxon>
    </lineage>
</organism>
<evidence type="ECO:0000313" key="1">
    <source>
        <dbReference type="EMBL" id="MPN51987.1"/>
    </source>
</evidence>
<dbReference type="AlphaFoldDB" id="A0A645IL46"/>
<reference evidence="1" key="1">
    <citation type="submission" date="2019-08" db="EMBL/GenBank/DDBJ databases">
        <authorList>
            <person name="Kucharzyk K."/>
            <person name="Murdoch R.W."/>
            <person name="Higgins S."/>
            <person name="Loffler F."/>
        </authorList>
    </citation>
    <scope>NUCLEOTIDE SEQUENCE</scope>
</reference>
<name>A0A645IL46_9ZZZZ</name>
<dbReference type="EMBL" id="VSSQ01117648">
    <property type="protein sequence ID" value="MPN51987.1"/>
    <property type="molecule type" value="Genomic_DNA"/>
</dbReference>
<proteinExistence type="predicted"/>
<gene>
    <name evidence="1" type="ORF">SDC9_199639</name>
</gene>
<accession>A0A645IL46</accession>
<comment type="caution">
    <text evidence="1">The sequence shown here is derived from an EMBL/GenBank/DDBJ whole genome shotgun (WGS) entry which is preliminary data.</text>
</comment>
<protein>
    <submittedName>
        <fullName evidence="1">Uncharacterized protein</fullName>
    </submittedName>
</protein>